<evidence type="ECO:0000256" key="6">
    <source>
        <dbReference type="ARBA" id="ARBA00022729"/>
    </source>
</evidence>
<name>A0ABU3CQY0_9FLAO</name>
<dbReference type="InterPro" id="IPR000531">
    <property type="entry name" value="Beta-barrel_TonB"/>
</dbReference>
<evidence type="ECO:0000259" key="15">
    <source>
        <dbReference type="Pfam" id="PF07715"/>
    </source>
</evidence>
<keyword evidence="3 12" id="KW-1134">Transmembrane beta strand</keyword>
<dbReference type="InterPro" id="IPR036942">
    <property type="entry name" value="Beta-barrel_TonB_sf"/>
</dbReference>
<dbReference type="Pfam" id="PF07715">
    <property type="entry name" value="Plug"/>
    <property type="match status" value="1"/>
</dbReference>
<keyword evidence="11 12" id="KW-0998">Cell outer membrane</keyword>
<dbReference type="Pfam" id="PF00593">
    <property type="entry name" value="TonB_dep_Rec_b-barrel"/>
    <property type="match status" value="1"/>
</dbReference>
<dbReference type="CDD" id="cd01347">
    <property type="entry name" value="ligand_gated_channel"/>
    <property type="match status" value="1"/>
</dbReference>
<evidence type="ECO:0000256" key="2">
    <source>
        <dbReference type="ARBA" id="ARBA00022448"/>
    </source>
</evidence>
<feature type="domain" description="TonB-dependent receptor plug" evidence="15">
    <location>
        <begin position="114"/>
        <end position="219"/>
    </location>
</feature>
<dbReference type="Gene3D" id="2.170.130.10">
    <property type="entry name" value="TonB-dependent receptor, plug domain"/>
    <property type="match status" value="1"/>
</dbReference>
<dbReference type="EMBL" id="JAVRHP010000003">
    <property type="protein sequence ID" value="MDT0648758.1"/>
    <property type="molecule type" value="Genomic_DNA"/>
</dbReference>
<protein>
    <submittedName>
        <fullName evidence="16">TonB-dependent receptor</fullName>
    </submittedName>
</protein>
<evidence type="ECO:0000256" key="4">
    <source>
        <dbReference type="ARBA" id="ARBA00022496"/>
    </source>
</evidence>
<comment type="similarity">
    <text evidence="12 13">Belongs to the TonB-dependent receptor family.</text>
</comment>
<dbReference type="InterPro" id="IPR012910">
    <property type="entry name" value="Plug_dom"/>
</dbReference>
<dbReference type="PANTHER" id="PTHR32552">
    <property type="entry name" value="FERRICHROME IRON RECEPTOR-RELATED"/>
    <property type="match status" value="1"/>
</dbReference>
<keyword evidence="4" id="KW-0410">Iron transport</keyword>
<evidence type="ECO:0000256" key="13">
    <source>
        <dbReference type="RuleBase" id="RU003357"/>
    </source>
</evidence>
<evidence type="ECO:0000256" key="11">
    <source>
        <dbReference type="ARBA" id="ARBA00023237"/>
    </source>
</evidence>
<dbReference type="Proteomes" id="UP001248819">
    <property type="component" value="Unassembled WGS sequence"/>
</dbReference>
<keyword evidence="16" id="KW-0675">Receptor</keyword>
<evidence type="ECO:0000256" key="3">
    <source>
        <dbReference type="ARBA" id="ARBA00022452"/>
    </source>
</evidence>
<evidence type="ECO:0000256" key="5">
    <source>
        <dbReference type="ARBA" id="ARBA00022692"/>
    </source>
</evidence>
<dbReference type="PROSITE" id="PS52016">
    <property type="entry name" value="TONB_DEPENDENT_REC_3"/>
    <property type="match status" value="1"/>
</dbReference>
<evidence type="ECO:0000256" key="9">
    <source>
        <dbReference type="ARBA" id="ARBA00023077"/>
    </source>
</evidence>
<comment type="subcellular location">
    <subcellularLocation>
        <location evidence="1 12">Cell outer membrane</location>
        <topology evidence="1 12">Multi-pass membrane protein</topology>
    </subcellularLocation>
</comment>
<keyword evidence="5 12" id="KW-0812">Transmembrane</keyword>
<keyword evidence="17" id="KW-1185">Reference proteome</keyword>
<dbReference type="InterPro" id="IPR039426">
    <property type="entry name" value="TonB-dep_rcpt-like"/>
</dbReference>
<evidence type="ECO:0000313" key="17">
    <source>
        <dbReference type="Proteomes" id="UP001248819"/>
    </source>
</evidence>
<evidence type="ECO:0000256" key="8">
    <source>
        <dbReference type="ARBA" id="ARBA00023065"/>
    </source>
</evidence>
<evidence type="ECO:0000313" key="16">
    <source>
        <dbReference type="EMBL" id="MDT0648758.1"/>
    </source>
</evidence>
<dbReference type="SUPFAM" id="SSF49464">
    <property type="entry name" value="Carboxypeptidase regulatory domain-like"/>
    <property type="match status" value="1"/>
</dbReference>
<evidence type="ECO:0000256" key="1">
    <source>
        <dbReference type="ARBA" id="ARBA00004571"/>
    </source>
</evidence>
<keyword evidence="10 12" id="KW-0472">Membrane</keyword>
<dbReference type="PANTHER" id="PTHR32552:SF68">
    <property type="entry name" value="FERRICHROME OUTER MEMBRANE TRANSPORTER_PHAGE RECEPTOR"/>
    <property type="match status" value="1"/>
</dbReference>
<proteinExistence type="inferred from homology"/>
<evidence type="ECO:0000256" key="12">
    <source>
        <dbReference type="PROSITE-ProRule" id="PRU01360"/>
    </source>
</evidence>
<keyword evidence="8" id="KW-0406">Ion transport</keyword>
<dbReference type="InterPro" id="IPR008969">
    <property type="entry name" value="CarboxyPept-like_regulatory"/>
</dbReference>
<comment type="caution">
    <text evidence="16">The sequence shown here is derived from an EMBL/GenBank/DDBJ whole genome shotgun (WGS) entry which is preliminary data.</text>
</comment>
<sequence length="763" mass="84853">MEKKILAALFLICCVKVFSQNLEGKILNSENAEAITDARIENLSSGAVTFSDENGEFSLEAEELPVNLEISYLGFQNRNITVSSYTEDLVIYLEPFRDDLSEVMIRSTIIPNQLQKVPASVGLLTENDLQRTDATALMDNFNYVPGMYVNQGALNTNKINIRGIGARSQYSTNRIQAYFDGIPMTTAEGELTLDDIDQESLERVEIIKGPTSSIYGAGLGGSINLYSATPDSRGSAGNVKYQLSSFNTSKKSVSASHNSENTSLFANYSHLKSDGYRENGEYDRKSALVNAKLLTAENNSLSFLANFTKLKAFIPSSLNEDDFLNDPKTAAFTWGASEGYESYDRGLLGLAYNHQFSENFSNTTSIYMNFRNGYEPRPFDILKEERLSAGARTKFNLETNVGDMASQISFGAEYYNEWYEIGTFENLYEDFPGEGSVRGLRLSNNEQVRNYANFFGQLSIELTEKWNAEAGFNVNTTGYTLTDLYAEDEVDQTGDYRFKTIFSPRVGTTYEVAPGKNLYASISHGFSTPTVAETLTPEGQINTDLEPETGTNYEIGFKGNWINNRLYTEVALYSIQIENLLVAQRIGQDQYVGVNAGKTDHNGIEFLAQYNFKLGAGITGKPYVNAAFNFFEFDEFINEEEDFSGNELPGVPKSTINLGFDLSTDWGLTFYSNYRAVGEIPLNDSNSEYTENYQLVNLKAVYSLSVSDYFDINFNAGINNAFDEHYAASVVTNAVGFGGAAPRYYYPGNPRNYFGGVGVSYNF</sequence>
<keyword evidence="2 12" id="KW-0813">Transport</keyword>
<evidence type="ECO:0000256" key="10">
    <source>
        <dbReference type="ARBA" id="ARBA00023136"/>
    </source>
</evidence>
<gene>
    <name evidence="16" type="ORF">RM529_01295</name>
</gene>
<evidence type="ECO:0000256" key="7">
    <source>
        <dbReference type="ARBA" id="ARBA00023004"/>
    </source>
</evidence>
<dbReference type="Pfam" id="PF13715">
    <property type="entry name" value="CarbopepD_reg_2"/>
    <property type="match status" value="1"/>
</dbReference>
<keyword evidence="6" id="KW-0732">Signal</keyword>
<keyword evidence="9 13" id="KW-0798">TonB box</keyword>
<reference evidence="16 17" key="1">
    <citation type="submission" date="2023-09" db="EMBL/GenBank/DDBJ databases">
        <authorList>
            <person name="Rey-Velasco X."/>
        </authorList>
    </citation>
    <scope>NUCLEOTIDE SEQUENCE [LARGE SCALE GENOMIC DNA]</scope>
    <source>
        <strain evidence="16 17">F297</strain>
    </source>
</reference>
<accession>A0ABU3CQY0</accession>
<dbReference type="RefSeq" id="WP_311482935.1">
    <property type="nucleotide sequence ID" value="NZ_JAVRHP010000003.1"/>
</dbReference>
<dbReference type="InterPro" id="IPR037066">
    <property type="entry name" value="Plug_dom_sf"/>
</dbReference>
<dbReference type="SUPFAM" id="SSF56935">
    <property type="entry name" value="Porins"/>
    <property type="match status" value="1"/>
</dbReference>
<organism evidence="16 17">
    <name type="scientific">Autumnicola edwardsiae</name>
    <dbReference type="NCBI Taxonomy" id="3075594"/>
    <lineage>
        <taxon>Bacteria</taxon>
        <taxon>Pseudomonadati</taxon>
        <taxon>Bacteroidota</taxon>
        <taxon>Flavobacteriia</taxon>
        <taxon>Flavobacteriales</taxon>
        <taxon>Flavobacteriaceae</taxon>
        <taxon>Autumnicola</taxon>
    </lineage>
</organism>
<feature type="domain" description="TonB-dependent receptor-like beta-barrel" evidence="14">
    <location>
        <begin position="319"/>
        <end position="720"/>
    </location>
</feature>
<evidence type="ECO:0000259" key="14">
    <source>
        <dbReference type="Pfam" id="PF00593"/>
    </source>
</evidence>
<keyword evidence="7" id="KW-0408">Iron</keyword>
<dbReference type="Gene3D" id="2.40.170.20">
    <property type="entry name" value="TonB-dependent receptor, beta-barrel domain"/>
    <property type="match status" value="1"/>
</dbReference>